<feature type="domain" description="HTH merR-type" evidence="6">
    <location>
        <begin position="5"/>
        <end position="73"/>
    </location>
</feature>
<dbReference type="PANTHER" id="PTHR30204">
    <property type="entry name" value="REDOX-CYCLING DRUG-SENSING TRANSCRIPTIONAL ACTIVATOR SOXR"/>
    <property type="match status" value="1"/>
</dbReference>
<dbReference type="PANTHER" id="PTHR30204:SF69">
    <property type="entry name" value="MERR-FAMILY TRANSCRIPTIONAL REGULATOR"/>
    <property type="match status" value="1"/>
</dbReference>
<proteinExistence type="predicted"/>
<sequence>MGEVRFMISEAAKQVDVESHVLRYWEEELGLTIGRTEMGHRYYTKDDIQLFRCIKKLKDEGMLLRDLKPLIPELKATRLRLRAPEAESSSGAASSAAKTDPAFAHEDTATALQAAGSARSETAVSARSGTAASARSETATSALAGTAASARSGTAASFQSGAADAEAAEVVIPLEKLDQIRALFADVFREVLSENNTVLKKDISSTVTTDVMHEMDYLLQAKDRRQEEHFRKLDTLIRQQQANRKESAKANPILKLRKIFT</sequence>
<dbReference type="AlphaFoldDB" id="A0A9D2TLS6"/>
<keyword evidence="3" id="KW-0238">DNA-binding</keyword>
<evidence type="ECO:0000259" key="6">
    <source>
        <dbReference type="PROSITE" id="PS50937"/>
    </source>
</evidence>
<protein>
    <submittedName>
        <fullName evidence="7">Helix-turn-helix domain-containing protein</fullName>
    </submittedName>
</protein>
<dbReference type="SUPFAM" id="SSF46955">
    <property type="entry name" value="Putative DNA-binding domain"/>
    <property type="match status" value="1"/>
</dbReference>
<evidence type="ECO:0000313" key="7">
    <source>
        <dbReference type="EMBL" id="HJC73796.1"/>
    </source>
</evidence>
<dbReference type="InterPro" id="IPR009061">
    <property type="entry name" value="DNA-bd_dom_put_sf"/>
</dbReference>
<evidence type="ECO:0000256" key="1">
    <source>
        <dbReference type="ARBA" id="ARBA00022491"/>
    </source>
</evidence>
<evidence type="ECO:0000256" key="5">
    <source>
        <dbReference type="SAM" id="MobiDB-lite"/>
    </source>
</evidence>
<dbReference type="PROSITE" id="PS50937">
    <property type="entry name" value="HTH_MERR_2"/>
    <property type="match status" value="1"/>
</dbReference>
<dbReference type="GO" id="GO:0003677">
    <property type="term" value="F:DNA binding"/>
    <property type="evidence" value="ECO:0007669"/>
    <property type="project" value="UniProtKB-KW"/>
</dbReference>
<comment type="caution">
    <text evidence="7">The sequence shown here is derived from an EMBL/GenBank/DDBJ whole genome shotgun (WGS) entry which is preliminary data.</text>
</comment>
<name>A0A9D2TLS6_9FIRM</name>
<evidence type="ECO:0000256" key="3">
    <source>
        <dbReference type="ARBA" id="ARBA00023125"/>
    </source>
</evidence>
<accession>A0A9D2TLS6</accession>
<gene>
    <name evidence="7" type="ORF">H9697_02430</name>
</gene>
<dbReference type="Gene3D" id="1.10.1660.10">
    <property type="match status" value="1"/>
</dbReference>
<feature type="compositionally biased region" description="Low complexity" evidence="5">
    <location>
        <begin position="122"/>
        <end position="137"/>
    </location>
</feature>
<dbReference type="Proteomes" id="UP000823902">
    <property type="component" value="Unassembled WGS sequence"/>
</dbReference>
<evidence type="ECO:0000256" key="4">
    <source>
        <dbReference type="ARBA" id="ARBA00023163"/>
    </source>
</evidence>
<dbReference type="EMBL" id="DWVY01000010">
    <property type="protein sequence ID" value="HJC73796.1"/>
    <property type="molecule type" value="Genomic_DNA"/>
</dbReference>
<keyword evidence="2" id="KW-0805">Transcription regulation</keyword>
<dbReference type="InterPro" id="IPR000551">
    <property type="entry name" value="MerR-type_HTH_dom"/>
</dbReference>
<reference evidence="7" key="1">
    <citation type="journal article" date="2021" name="PeerJ">
        <title>Extensive microbial diversity within the chicken gut microbiome revealed by metagenomics and culture.</title>
        <authorList>
            <person name="Gilroy R."/>
            <person name="Ravi A."/>
            <person name="Getino M."/>
            <person name="Pursley I."/>
            <person name="Horton D.L."/>
            <person name="Alikhan N.F."/>
            <person name="Baker D."/>
            <person name="Gharbi K."/>
            <person name="Hall N."/>
            <person name="Watson M."/>
            <person name="Adriaenssens E.M."/>
            <person name="Foster-Nyarko E."/>
            <person name="Jarju S."/>
            <person name="Secka A."/>
            <person name="Antonio M."/>
            <person name="Oren A."/>
            <person name="Chaudhuri R.R."/>
            <person name="La Ragione R."/>
            <person name="Hildebrand F."/>
            <person name="Pallen M.J."/>
        </authorList>
    </citation>
    <scope>NUCLEOTIDE SEQUENCE</scope>
    <source>
        <strain evidence="7">CHK196-7946</strain>
    </source>
</reference>
<organism evidence="7 8">
    <name type="scientific">Candidatus Mediterraneibacter faecavium</name>
    <dbReference type="NCBI Taxonomy" id="2838668"/>
    <lineage>
        <taxon>Bacteria</taxon>
        <taxon>Bacillati</taxon>
        <taxon>Bacillota</taxon>
        <taxon>Clostridia</taxon>
        <taxon>Lachnospirales</taxon>
        <taxon>Lachnospiraceae</taxon>
        <taxon>Mediterraneibacter</taxon>
    </lineage>
</organism>
<dbReference type="SMART" id="SM00422">
    <property type="entry name" value="HTH_MERR"/>
    <property type="match status" value="1"/>
</dbReference>
<evidence type="ECO:0000313" key="8">
    <source>
        <dbReference type="Proteomes" id="UP000823902"/>
    </source>
</evidence>
<keyword evidence="1" id="KW-0678">Repressor</keyword>
<dbReference type="Pfam" id="PF13411">
    <property type="entry name" value="MerR_1"/>
    <property type="match status" value="1"/>
</dbReference>
<keyword evidence="4" id="KW-0804">Transcription</keyword>
<dbReference type="CDD" id="cd04764">
    <property type="entry name" value="HTH_MlrA-like_sg1"/>
    <property type="match status" value="1"/>
</dbReference>
<reference evidence="7" key="2">
    <citation type="submission" date="2021-04" db="EMBL/GenBank/DDBJ databases">
        <authorList>
            <person name="Gilroy R."/>
        </authorList>
    </citation>
    <scope>NUCLEOTIDE SEQUENCE</scope>
    <source>
        <strain evidence="7">CHK196-7946</strain>
    </source>
</reference>
<feature type="region of interest" description="Disordered" evidence="5">
    <location>
        <begin position="114"/>
        <end position="137"/>
    </location>
</feature>
<dbReference type="GO" id="GO:0003700">
    <property type="term" value="F:DNA-binding transcription factor activity"/>
    <property type="evidence" value="ECO:0007669"/>
    <property type="project" value="InterPro"/>
</dbReference>
<evidence type="ECO:0000256" key="2">
    <source>
        <dbReference type="ARBA" id="ARBA00023015"/>
    </source>
</evidence>
<dbReference type="InterPro" id="IPR047057">
    <property type="entry name" value="MerR_fam"/>
</dbReference>